<gene>
    <name evidence="3" type="ORF">BYL167_LOCUS15134</name>
    <name evidence="1" type="ORF">CJN711_LOCUS9929</name>
    <name evidence="2" type="ORF">GIL414_LOCUS7720</name>
</gene>
<organism evidence="1 4">
    <name type="scientific">Rotaria magnacalcarata</name>
    <dbReference type="NCBI Taxonomy" id="392030"/>
    <lineage>
        <taxon>Eukaryota</taxon>
        <taxon>Metazoa</taxon>
        <taxon>Spiralia</taxon>
        <taxon>Gnathifera</taxon>
        <taxon>Rotifera</taxon>
        <taxon>Eurotatoria</taxon>
        <taxon>Bdelloidea</taxon>
        <taxon>Philodinida</taxon>
        <taxon>Philodinidae</taxon>
        <taxon>Rotaria</taxon>
    </lineage>
</organism>
<comment type="caution">
    <text evidence="1">The sequence shown here is derived from an EMBL/GenBank/DDBJ whole genome shotgun (WGS) entry which is preliminary data.</text>
</comment>
<proteinExistence type="predicted"/>
<evidence type="ECO:0000313" key="2">
    <source>
        <dbReference type="EMBL" id="CAF3923931.1"/>
    </source>
</evidence>
<sequence>MQKPDLTTAYHDYETTKIVCRKLMTLPLLQLKDVNLAFEDLKDNSPITLIELFNYFEKFWVSNMLYHLRNVSSLQIWSNNYCEAINTHLLSLLA</sequence>
<reference evidence="1" key="1">
    <citation type="submission" date="2021-02" db="EMBL/GenBank/DDBJ databases">
        <authorList>
            <person name="Nowell W R."/>
        </authorList>
    </citation>
    <scope>NUCLEOTIDE SEQUENCE</scope>
</reference>
<dbReference type="AlphaFoldDB" id="A0A814TDD9"/>
<protein>
    <submittedName>
        <fullName evidence="1">Uncharacterized protein</fullName>
    </submittedName>
</protein>
<dbReference type="EMBL" id="CAJOBH010005530">
    <property type="protein sequence ID" value="CAF4027440.1"/>
    <property type="molecule type" value="Genomic_DNA"/>
</dbReference>
<dbReference type="EMBL" id="CAJOBJ010002395">
    <property type="protein sequence ID" value="CAF3923931.1"/>
    <property type="molecule type" value="Genomic_DNA"/>
</dbReference>
<evidence type="ECO:0000313" key="3">
    <source>
        <dbReference type="EMBL" id="CAF4027440.1"/>
    </source>
</evidence>
<evidence type="ECO:0000313" key="1">
    <source>
        <dbReference type="EMBL" id="CAF1159312.1"/>
    </source>
</evidence>
<dbReference type="Proteomes" id="UP000681720">
    <property type="component" value="Unassembled WGS sequence"/>
</dbReference>
<name>A0A814TDD9_9BILA</name>
<dbReference type="Proteomes" id="UP000663855">
    <property type="component" value="Unassembled WGS sequence"/>
</dbReference>
<evidence type="ECO:0000313" key="4">
    <source>
        <dbReference type="Proteomes" id="UP000663855"/>
    </source>
</evidence>
<dbReference type="Proteomes" id="UP000681967">
    <property type="component" value="Unassembled WGS sequence"/>
</dbReference>
<dbReference type="EMBL" id="CAJNOV010003994">
    <property type="protein sequence ID" value="CAF1159312.1"/>
    <property type="molecule type" value="Genomic_DNA"/>
</dbReference>
<accession>A0A814TDD9</accession>